<dbReference type="SUPFAM" id="SSF82866">
    <property type="entry name" value="Multidrug efflux transporter AcrB transmembrane domain"/>
    <property type="match status" value="2"/>
</dbReference>
<dbReference type="InterPro" id="IPR027463">
    <property type="entry name" value="AcrB_DN_DC_subdom"/>
</dbReference>
<feature type="transmembrane region" description="Helical" evidence="1">
    <location>
        <begin position="883"/>
        <end position="903"/>
    </location>
</feature>
<dbReference type="Gene3D" id="1.20.1640.10">
    <property type="entry name" value="Multidrug efflux transporter AcrB transmembrane domain"/>
    <property type="match status" value="2"/>
</dbReference>
<dbReference type="SUPFAM" id="SSF82714">
    <property type="entry name" value="Multidrug efflux transporter AcrB TolC docking domain, DN and DC subdomains"/>
    <property type="match status" value="2"/>
</dbReference>
<protein>
    <submittedName>
        <fullName evidence="2">Efflux RND transporter permease subunit</fullName>
    </submittedName>
</protein>
<gene>
    <name evidence="2" type="ORF">EI168_12580</name>
</gene>
<dbReference type="Gene3D" id="3.30.70.1440">
    <property type="entry name" value="Multidrug efflux transporter AcrB pore domain"/>
    <property type="match status" value="1"/>
</dbReference>
<dbReference type="Gene3D" id="3.30.70.1430">
    <property type="entry name" value="Multidrug efflux transporter AcrB pore domain"/>
    <property type="match status" value="2"/>
</dbReference>
<evidence type="ECO:0000313" key="3">
    <source>
        <dbReference type="Proteomes" id="UP001645039"/>
    </source>
</evidence>
<dbReference type="PANTHER" id="PTHR32063:SF14">
    <property type="entry name" value="BLL4319 PROTEIN"/>
    <property type="match status" value="1"/>
</dbReference>
<dbReference type="Gene3D" id="3.30.2090.10">
    <property type="entry name" value="Multidrug efflux transporter AcrB TolC docking domain, DN and DC subdomains"/>
    <property type="match status" value="2"/>
</dbReference>
<feature type="transmembrane region" description="Helical" evidence="1">
    <location>
        <begin position="334"/>
        <end position="353"/>
    </location>
</feature>
<dbReference type="RefSeq" id="WP_192536057.1">
    <property type="nucleotide sequence ID" value="NZ_CBCSBM010000005.1"/>
</dbReference>
<name>A0ABR9F392_9GAMM</name>
<feature type="transmembrane region" description="Helical" evidence="1">
    <location>
        <begin position="955"/>
        <end position="974"/>
    </location>
</feature>
<feature type="transmembrane region" description="Helical" evidence="1">
    <location>
        <begin position="360"/>
        <end position="380"/>
    </location>
</feature>
<dbReference type="PRINTS" id="PR00702">
    <property type="entry name" value="ACRIFLAVINRP"/>
</dbReference>
<keyword evidence="1" id="KW-0472">Membrane</keyword>
<feature type="transmembrane region" description="Helical" evidence="1">
    <location>
        <begin position="856"/>
        <end position="876"/>
    </location>
</feature>
<dbReference type="PANTHER" id="PTHR32063">
    <property type="match status" value="1"/>
</dbReference>
<keyword evidence="1" id="KW-0812">Transmembrane</keyword>
<evidence type="ECO:0000256" key="1">
    <source>
        <dbReference type="SAM" id="Phobius"/>
    </source>
</evidence>
<proteinExistence type="predicted"/>
<keyword evidence="1" id="KW-1133">Transmembrane helix</keyword>
<dbReference type="EMBL" id="RRZD01000011">
    <property type="protein sequence ID" value="MBE0400937.1"/>
    <property type="molecule type" value="Genomic_DNA"/>
</dbReference>
<feature type="transmembrane region" description="Helical" evidence="1">
    <location>
        <begin position="527"/>
        <end position="547"/>
    </location>
</feature>
<evidence type="ECO:0000313" key="2">
    <source>
        <dbReference type="EMBL" id="MBE0400937.1"/>
    </source>
</evidence>
<feature type="transmembrane region" description="Helical" evidence="1">
    <location>
        <begin position="464"/>
        <end position="482"/>
    </location>
</feature>
<dbReference type="InterPro" id="IPR001036">
    <property type="entry name" value="Acrflvin-R"/>
</dbReference>
<comment type="caution">
    <text evidence="2">The sequence shown here is derived from an EMBL/GenBank/DDBJ whole genome shotgun (WGS) entry which is preliminary data.</text>
</comment>
<dbReference type="Gene3D" id="3.30.70.1320">
    <property type="entry name" value="Multidrug efflux transporter AcrB pore domain like"/>
    <property type="match status" value="1"/>
</dbReference>
<feature type="transmembrane region" description="Helical" evidence="1">
    <location>
        <begin position="432"/>
        <end position="452"/>
    </location>
</feature>
<feature type="transmembrane region" description="Helical" evidence="1">
    <location>
        <begin position="386"/>
        <end position="407"/>
    </location>
</feature>
<organism evidence="2 3">
    <name type="scientific">Halomonas casei</name>
    <dbReference type="NCBI Taxonomy" id="2742613"/>
    <lineage>
        <taxon>Bacteria</taxon>
        <taxon>Pseudomonadati</taxon>
        <taxon>Pseudomonadota</taxon>
        <taxon>Gammaproteobacteria</taxon>
        <taxon>Oceanospirillales</taxon>
        <taxon>Halomonadaceae</taxon>
        <taxon>Halomonas</taxon>
    </lineage>
</organism>
<dbReference type="SUPFAM" id="SSF82693">
    <property type="entry name" value="Multidrug efflux transporter AcrB pore domain, PN1, PN2, PC1 and PC2 subdomains"/>
    <property type="match status" value="3"/>
</dbReference>
<reference evidence="2 3" key="1">
    <citation type="submission" date="2020-07" db="EMBL/GenBank/DDBJ databases">
        <title>Halophilic bacteria isolated from french cheeses.</title>
        <authorList>
            <person name="Kothe C.I."/>
            <person name="Farah-Kraiem B."/>
            <person name="Renault P."/>
            <person name="Dridi B."/>
        </authorList>
    </citation>
    <scope>NUCLEOTIDE SEQUENCE [LARGE SCALE GENOMIC DNA]</scope>
    <source>
        <strain evidence="2 3">FME1</strain>
    </source>
</reference>
<keyword evidence="3" id="KW-1185">Reference proteome</keyword>
<feature type="transmembrane region" description="Helical" evidence="1">
    <location>
        <begin position="986"/>
        <end position="1009"/>
    </location>
</feature>
<accession>A0ABR9F392</accession>
<feature type="transmembrane region" description="Helical" evidence="1">
    <location>
        <begin position="12"/>
        <end position="29"/>
    </location>
</feature>
<sequence length="1050" mass="113909">MRLSDISVQRPVLAMVIAALIIAFGLMALNRLPLQEYPTIDPPVVTIDTRYPGASASVVETRITQVLEDRIAGVEGIDLITSQSEDGRSRIEIEFSLDMDIDAAANDIRDRISGALRNLPDDADNPEVTKADSSEEIVVWMSLSGEDYSITELTDYANRFLVDSLSVQPGVARVRVGGGSDYAMRVWVNRNALAARGLTVSDIEDSLRAENVELPAGSIESQDRQFIVRLPRSFASAEDFQRLALNQGDNGYLVRLADVARVEVGAVEDRTVFRSNGVPMVGLGMIMQSTANVIELSDAVKIELERLQGTLPEGMSLSLDYDASLFVSGAIDQVVMTLFIAMALVVVVIFLFLGNLRTTLVPAVTVPIAVIGSFTALAAMNFSINLLTLLALVLAIGLIVDDAIVVLENINRRMHDYGETPLVAAFRGTRQIAFAVIATTLVLVAVFVPLSMLQGDIGRLFSEFALTMAAAVVISTLLALTLTPMMASKILKPGMHDSRIGKSVQWLLNGTQRRYQTSLEWMLRMRWLVVAMFILLIAATAWLATALPNEYTPQEDRGNFIVLVNGPEGATFSYMMDYMDEIEARLAPLVASGELERVVVRAPRGYGNIENFNSGFIIVNMADWGSRRSAWEIMAEVRQTLSTLPGVQAFPVMRQGFGQRTQKPVQFVLGGGTYEQLARWRDTLINHVRENNPNLMALESNYNETQPQLRVDINYQRAAALGVTVTEIGRTLEVLLGGRNVTRYVDNGEEYDVILEGDRSSQNSPRALDNIQVRSARSGALIPLASLVTLSDFAGASTLNRFDRIRSITIEANLADGYPLGEALAYLEESAAELLPVEAQTNVTGASRDFQQASGATAFLLILGALVVFLVLAAQFESLIHPFVIMLTVPLAMSGALLALLLSGQSLNIYSQVGLVLLIGLAAKNGILIVEFANQLRDEGHAFRAALIEASVTRLRPILMTAVTTMAGAIPLIISTGPGAESRLVIGTVIMAGVGSATLFTLFVVPVAYDLLARYTGSPGAVKRQLEDEIAGASNTLNSTSQLHSEPPER</sequence>
<feature type="transmembrane region" description="Helical" evidence="1">
    <location>
        <begin position="909"/>
        <end position="934"/>
    </location>
</feature>
<dbReference type="Pfam" id="PF00873">
    <property type="entry name" value="ACR_tran"/>
    <property type="match status" value="1"/>
</dbReference>
<dbReference type="Proteomes" id="UP001645039">
    <property type="component" value="Unassembled WGS sequence"/>
</dbReference>